<keyword evidence="6" id="KW-0347">Helicase</keyword>
<dbReference type="EMBL" id="JBHSLL010000012">
    <property type="protein sequence ID" value="MFC5385170.1"/>
    <property type="molecule type" value="Genomic_DNA"/>
</dbReference>
<dbReference type="InterPro" id="IPR036185">
    <property type="entry name" value="DNA_heli_DnaB-like_N_sf"/>
</dbReference>
<protein>
    <recommendedName>
        <fullName evidence="10">DNA 5'-3' helicase</fullName>
        <ecNumber evidence="10">5.6.2.3</ecNumber>
    </recommendedName>
</protein>
<evidence type="ECO:0000256" key="2">
    <source>
        <dbReference type="ARBA" id="ARBA00022515"/>
    </source>
</evidence>
<keyword evidence="9" id="KW-0413">Isomerase</keyword>
<evidence type="ECO:0000256" key="5">
    <source>
        <dbReference type="ARBA" id="ARBA00022801"/>
    </source>
</evidence>
<keyword evidence="8" id="KW-0238">DNA-binding</keyword>
<evidence type="ECO:0000256" key="7">
    <source>
        <dbReference type="ARBA" id="ARBA00022840"/>
    </source>
</evidence>
<dbReference type="RefSeq" id="WP_378228060.1">
    <property type="nucleotide sequence ID" value="NZ_JBHSLL010000012.1"/>
</dbReference>
<proteinExistence type="inferred from homology"/>
<dbReference type="InterPro" id="IPR016136">
    <property type="entry name" value="DNA_helicase_N/primase_C"/>
</dbReference>
<gene>
    <name evidence="13" type="ORF">ACFPLB_04220</name>
</gene>
<evidence type="ECO:0000256" key="1">
    <source>
        <dbReference type="ARBA" id="ARBA00008428"/>
    </source>
</evidence>
<dbReference type="Gene3D" id="1.10.860.10">
    <property type="entry name" value="DNAb Helicase, Chain A"/>
    <property type="match status" value="1"/>
</dbReference>
<evidence type="ECO:0000256" key="6">
    <source>
        <dbReference type="ARBA" id="ARBA00022806"/>
    </source>
</evidence>
<organism evidence="13 14">
    <name type="scientific">Aquamicrobium segne</name>
    <dbReference type="NCBI Taxonomy" id="469547"/>
    <lineage>
        <taxon>Bacteria</taxon>
        <taxon>Pseudomonadati</taxon>
        <taxon>Pseudomonadota</taxon>
        <taxon>Alphaproteobacteria</taxon>
        <taxon>Hyphomicrobiales</taxon>
        <taxon>Phyllobacteriaceae</taxon>
        <taxon>Aquamicrobium</taxon>
    </lineage>
</organism>
<keyword evidence="2" id="KW-0639">Primosome</keyword>
<dbReference type="Gene3D" id="3.40.50.300">
    <property type="entry name" value="P-loop containing nucleotide triphosphate hydrolases"/>
    <property type="match status" value="1"/>
</dbReference>
<evidence type="ECO:0000256" key="9">
    <source>
        <dbReference type="ARBA" id="ARBA00023235"/>
    </source>
</evidence>
<dbReference type="SUPFAM" id="SSF52540">
    <property type="entry name" value="P-loop containing nucleoside triphosphate hydrolases"/>
    <property type="match status" value="1"/>
</dbReference>
<evidence type="ECO:0000313" key="13">
    <source>
        <dbReference type="EMBL" id="MFC5385170.1"/>
    </source>
</evidence>
<keyword evidence="14" id="KW-1185">Reference proteome</keyword>
<comment type="catalytic activity">
    <reaction evidence="11">
        <text>ATP + H2O = ADP + phosphate + H(+)</text>
        <dbReference type="Rhea" id="RHEA:13065"/>
        <dbReference type="ChEBI" id="CHEBI:15377"/>
        <dbReference type="ChEBI" id="CHEBI:15378"/>
        <dbReference type="ChEBI" id="CHEBI:30616"/>
        <dbReference type="ChEBI" id="CHEBI:43474"/>
        <dbReference type="ChEBI" id="CHEBI:456216"/>
        <dbReference type="EC" id="5.6.2.3"/>
    </reaction>
</comment>
<evidence type="ECO:0000313" key="14">
    <source>
        <dbReference type="Proteomes" id="UP001596016"/>
    </source>
</evidence>
<dbReference type="EC" id="5.6.2.3" evidence="10"/>
<accession>A0ABW0GVA2</accession>
<reference evidence="14" key="1">
    <citation type="journal article" date="2019" name="Int. J. Syst. Evol. Microbiol.">
        <title>The Global Catalogue of Microorganisms (GCM) 10K type strain sequencing project: providing services to taxonomists for standard genome sequencing and annotation.</title>
        <authorList>
            <consortium name="The Broad Institute Genomics Platform"/>
            <consortium name="The Broad Institute Genome Sequencing Center for Infectious Disease"/>
            <person name="Wu L."/>
            <person name="Ma J."/>
        </authorList>
    </citation>
    <scope>NUCLEOTIDE SEQUENCE [LARGE SCALE GENOMIC DNA]</scope>
    <source>
        <strain evidence="14">CGMCC 4.1415</strain>
    </source>
</reference>
<dbReference type="InterPro" id="IPR007693">
    <property type="entry name" value="DNA_helicase_DnaB-like_N"/>
</dbReference>
<dbReference type="PROSITE" id="PS51199">
    <property type="entry name" value="SF4_HELICASE"/>
    <property type="match status" value="1"/>
</dbReference>
<dbReference type="InterPro" id="IPR027417">
    <property type="entry name" value="P-loop_NTPase"/>
</dbReference>
<keyword evidence="4" id="KW-0547">Nucleotide-binding</keyword>
<keyword evidence="5" id="KW-0378">Hydrolase</keyword>
<name>A0ABW0GVA2_9HYPH</name>
<comment type="similarity">
    <text evidence="1">Belongs to the helicase family. DnaB subfamily.</text>
</comment>
<dbReference type="PANTHER" id="PTHR30153">
    <property type="entry name" value="REPLICATIVE DNA HELICASE DNAB"/>
    <property type="match status" value="1"/>
</dbReference>
<sequence length="481" mass="54119">MNAYSRDIRPEAPNNVLAEQALLAAILVNNDAFHRVADFLKTDHFYEPLHRKIFEVTSDMIRSGKAVNPVLIRSFLPVDAMVGDMTVPEYLARLAAEAVTIVNVVDYGRAIYDMAIRRAYITIGENMIGTAYNAPADMPAIQIGRDAEASIAEVFAEAPDDDSDSADDIVDSMMEAFSSQRTRPSVPLPLPQLRDIIGGDMEAGMLLGMLSGSGEGKTSMALQIADHALSNGHPVMILSFDQSKEQILDQIISQRTGIENTRIRARTMMEKEMEQYLNALISVRGMPLRIKKCNGSYDTAGHLVSYVKRSLMPLCRKTGKPGLVIVDHARKVCPRDPRAHEGRIAADINGVFKHFADENGLVWLNLMQRSASGAKRRNPRPIDSDIFGGEQGREDYDAVFYLYRAWKYWQNQISTADDARDEERINARFHREKWTEEQAELGVLKWRFGSPNQKFRVRFEAEFTRYVSMRDEAAPAFEGFM</sequence>
<feature type="domain" description="SF4 helicase" evidence="12">
    <location>
        <begin position="179"/>
        <end position="473"/>
    </location>
</feature>
<evidence type="ECO:0000256" key="11">
    <source>
        <dbReference type="ARBA" id="ARBA00048954"/>
    </source>
</evidence>
<keyword evidence="7" id="KW-0067">ATP-binding</keyword>
<dbReference type="Proteomes" id="UP001596016">
    <property type="component" value="Unassembled WGS sequence"/>
</dbReference>
<evidence type="ECO:0000259" key="12">
    <source>
        <dbReference type="PROSITE" id="PS51199"/>
    </source>
</evidence>
<keyword evidence="3" id="KW-0235">DNA replication</keyword>
<evidence type="ECO:0000256" key="4">
    <source>
        <dbReference type="ARBA" id="ARBA00022741"/>
    </source>
</evidence>
<evidence type="ECO:0000256" key="10">
    <source>
        <dbReference type="ARBA" id="ARBA00044969"/>
    </source>
</evidence>
<comment type="caution">
    <text evidence="13">The sequence shown here is derived from an EMBL/GenBank/DDBJ whole genome shotgun (WGS) entry which is preliminary data.</text>
</comment>
<dbReference type="Pfam" id="PF03796">
    <property type="entry name" value="DnaB_C"/>
    <property type="match status" value="1"/>
</dbReference>
<dbReference type="InterPro" id="IPR007694">
    <property type="entry name" value="DNA_helicase_DnaB-like_C"/>
</dbReference>
<evidence type="ECO:0000256" key="3">
    <source>
        <dbReference type="ARBA" id="ARBA00022705"/>
    </source>
</evidence>
<evidence type="ECO:0000256" key="8">
    <source>
        <dbReference type="ARBA" id="ARBA00023125"/>
    </source>
</evidence>
<dbReference type="PANTHER" id="PTHR30153:SF2">
    <property type="entry name" value="REPLICATIVE DNA HELICASE"/>
    <property type="match status" value="1"/>
</dbReference>
<dbReference type="SUPFAM" id="SSF48024">
    <property type="entry name" value="N-terminal domain of DnaB helicase"/>
    <property type="match status" value="1"/>
</dbReference>
<dbReference type="Pfam" id="PF00772">
    <property type="entry name" value="DnaB"/>
    <property type="match status" value="1"/>
</dbReference>